<accession>A0A8R1YU49</accession>
<dbReference type="GO" id="GO:0004301">
    <property type="term" value="F:epoxide hydrolase activity"/>
    <property type="evidence" value="ECO:0007669"/>
    <property type="project" value="EnsemblMetazoa"/>
</dbReference>
<sequence>MGLLSLLPNAITAKFTQYSTGLLTSLHLLWRWIRTGGAALRIKERQRPKMLDKYTHMHTLLPSGIDMHYVEAGNRSAPLMVMVHGFPEFWYSWRFQIDHFKDRYRVVAIDQRGYGDTTKPAAIGDYRTSTLAKDLDDLIHALGADSAVVVAHDWGAWVAWTHAILYPKSVNRLIICNLPHPYVLHAMISENERQRKASWYMFFYQNPWLPEAIIAADDFKMFDACFWSKAIGLRNRDNFTEEDMEAWKYTFSQKDALNGPINFYRAAFQYPDTKAVTAKCTVKTLIVWGDNDGALLKEGAEESLKWCDDAQLRYVPGASHWVQQDEPIVVNKYIDEFLGSAKP</sequence>
<dbReference type="Gene3D" id="3.40.50.1820">
    <property type="entry name" value="alpha/beta hydrolase"/>
    <property type="match status" value="1"/>
</dbReference>
<evidence type="ECO:0000313" key="4">
    <source>
        <dbReference type="Proteomes" id="UP000005239"/>
    </source>
</evidence>
<accession>A0A454XK06</accession>
<dbReference type="PRINTS" id="PR00412">
    <property type="entry name" value="EPOXHYDRLASE"/>
</dbReference>
<dbReference type="GO" id="GO:0016787">
    <property type="term" value="F:hydrolase activity"/>
    <property type="evidence" value="ECO:0000318"/>
    <property type="project" value="GO_Central"/>
</dbReference>
<evidence type="ECO:0000256" key="1">
    <source>
        <dbReference type="ARBA" id="ARBA00022801"/>
    </source>
</evidence>
<reference evidence="3" key="2">
    <citation type="submission" date="2022-06" db="UniProtKB">
        <authorList>
            <consortium name="EnsemblMetazoa"/>
        </authorList>
    </citation>
    <scope>IDENTIFICATION</scope>
    <source>
        <strain evidence="3">PS312</strain>
    </source>
</reference>
<evidence type="ECO:0000313" key="3">
    <source>
        <dbReference type="EnsemblMetazoa" id="PPA33702.1"/>
    </source>
</evidence>
<keyword evidence="1" id="KW-0378">Hydrolase</keyword>
<dbReference type="GO" id="GO:0006629">
    <property type="term" value="P:lipid metabolic process"/>
    <property type="evidence" value="ECO:0007669"/>
    <property type="project" value="EnsemblMetazoa"/>
</dbReference>
<organism evidence="3 4">
    <name type="scientific">Pristionchus pacificus</name>
    <name type="common">Parasitic nematode worm</name>
    <dbReference type="NCBI Taxonomy" id="54126"/>
    <lineage>
        <taxon>Eukaryota</taxon>
        <taxon>Metazoa</taxon>
        <taxon>Ecdysozoa</taxon>
        <taxon>Nematoda</taxon>
        <taxon>Chromadorea</taxon>
        <taxon>Rhabditida</taxon>
        <taxon>Rhabditina</taxon>
        <taxon>Diplogasteromorpha</taxon>
        <taxon>Diplogasteroidea</taxon>
        <taxon>Neodiplogasteridae</taxon>
        <taxon>Pristionchus</taxon>
    </lineage>
</organism>
<dbReference type="EnsemblMetazoa" id="PPA33702.1">
    <property type="protein sequence ID" value="PPA33702.1"/>
    <property type="gene ID" value="WBGene00272071"/>
</dbReference>
<dbReference type="InterPro" id="IPR000639">
    <property type="entry name" value="Epox_hydrolase-like"/>
</dbReference>
<dbReference type="InterPro" id="IPR000073">
    <property type="entry name" value="AB_hydrolase_1"/>
</dbReference>
<dbReference type="OMA" id="RCIQLDC"/>
<name>A0A454XK06_PRIPA</name>
<keyword evidence="4" id="KW-1185">Reference proteome</keyword>
<dbReference type="Pfam" id="PF00561">
    <property type="entry name" value="Abhydrolase_1"/>
    <property type="match status" value="1"/>
</dbReference>
<evidence type="ECO:0000256" key="2">
    <source>
        <dbReference type="ARBA" id="ARBA00038334"/>
    </source>
</evidence>
<proteinExistence type="inferred from homology"/>
<comment type="similarity">
    <text evidence="2">Belongs to the AB hydrolase superfamily. Epoxide hydrolase family.</text>
</comment>
<reference evidence="4" key="1">
    <citation type="journal article" date="2008" name="Nat. Genet.">
        <title>The Pristionchus pacificus genome provides a unique perspective on nematode lifestyle and parasitism.</title>
        <authorList>
            <person name="Dieterich C."/>
            <person name="Clifton S.W."/>
            <person name="Schuster L.N."/>
            <person name="Chinwalla A."/>
            <person name="Delehaunty K."/>
            <person name="Dinkelacker I."/>
            <person name="Fulton L."/>
            <person name="Fulton R."/>
            <person name="Godfrey J."/>
            <person name="Minx P."/>
            <person name="Mitreva M."/>
            <person name="Roeseler W."/>
            <person name="Tian H."/>
            <person name="Witte H."/>
            <person name="Yang S.P."/>
            <person name="Wilson R.K."/>
            <person name="Sommer R.J."/>
        </authorList>
    </citation>
    <scope>NUCLEOTIDE SEQUENCE [LARGE SCALE GENOMIC DNA]</scope>
    <source>
        <strain evidence="4">PS312</strain>
    </source>
</reference>
<dbReference type="SUPFAM" id="SSF53474">
    <property type="entry name" value="alpha/beta-Hydrolases"/>
    <property type="match status" value="1"/>
</dbReference>
<protein>
    <submittedName>
        <fullName evidence="3">Ceeh-1</fullName>
    </submittedName>
</protein>
<dbReference type="PANTHER" id="PTHR43329">
    <property type="entry name" value="EPOXIDE HYDROLASE"/>
    <property type="match status" value="1"/>
</dbReference>
<dbReference type="Proteomes" id="UP000005239">
    <property type="component" value="Unassembled WGS sequence"/>
</dbReference>
<dbReference type="AlphaFoldDB" id="A0A454XK06"/>
<gene>
    <name evidence="3" type="primary">WBGene00272071</name>
</gene>
<dbReference type="InterPro" id="IPR029058">
    <property type="entry name" value="AB_hydrolase_fold"/>
</dbReference>